<accession>A0A0D0BLP4</accession>
<dbReference type="EMBL" id="KN834804">
    <property type="protein sequence ID" value="KIK55716.1"/>
    <property type="molecule type" value="Genomic_DNA"/>
</dbReference>
<organism evidence="1 2">
    <name type="scientific">Collybiopsis luxurians FD-317 M1</name>
    <dbReference type="NCBI Taxonomy" id="944289"/>
    <lineage>
        <taxon>Eukaryota</taxon>
        <taxon>Fungi</taxon>
        <taxon>Dikarya</taxon>
        <taxon>Basidiomycota</taxon>
        <taxon>Agaricomycotina</taxon>
        <taxon>Agaricomycetes</taxon>
        <taxon>Agaricomycetidae</taxon>
        <taxon>Agaricales</taxon>
        <taxon>Marasmiineae</taxon>
        <taxon>Omphalotaceae</taxon>
        <taxon>Collybiopsis</taxon>
        <taxon>Collybiopsis luxurians</taxon>
    </lineage>
</organism>
<reference evidence="1 2" key="1">
    <citation type="submission" date="2014-04" db="EMBL/GenBank/DDBJ databases">
        <title>Evolutionary Origins and Diversification of the Mycorrhizal Mutualists.</title>
        <authorList>
            <consortium name="DOE Joint Genome Institute"/>
            <consortium name="Mycorrhizal Genomics Consortium"/>
            <person name="Kohler A."/>
            <person name="Kuo A."/>
            <person name="Nagy L.G."/>
            <person name="Floudas D."/>
            <person name="Copeland A."/>
            <person name="Barry K.W."/>
            <person name="Cichocki N."/>
            <person name="Veneault-Fourrey C."/>
            <person name="LaButti K."/>
            <person name="Lindquist E.A."/>
            <person name="Lipzen A."/>
            <person name="Lundell T."/>
            <person name="Morin E."/>
            <person name="Murat C."/>
            <person name="Riley R."/>
            <person name="Ohm R."/>
            <person name="Sun H."/>
            <person name="Tunlid A."/>
            <person name="Henrissat B."/>
            <person name="Grigoriev I.V."/>
            <person name="Hibbett D.S."/>
            <person name="Martin F."/>
        </authorList>
    </citation>
    <scope>NUCLEOTIDE SEQUENCE [LARGE SCALE GENOMIC DNA]</scope>
    <source>
        <strain evidence="1 2">FD-317 M1</strain>
    </source>
</reference>
<dbReference type="OrthoDB" id="3032844at2759"/>
<dbReference type="AlphaFoldDB" id="A0A0D0BLP4"/>
<dbReference type="HOGENOM" id="CLU_115938_0_0_1"/>
<feature type="non-terminal residue" evidence="1">
    <location>
        <position position="116"/>
    </location>
</feature>
<proteinExistence type="predicted"/>
<keyword evidence="2" id="KW-1185">Reference proteome</keyword>
<sequence>NSSTATFGTTVTGGIQDVSALLPLLGTEQCERHIGSTLDKGYLYSAASPMSIFGSLGIAKAGFSIMLCCIPNNILGRSGSQWLADAGFVPAGSIASMMAVGPEKISEAEAKIKSLL</sequence>
<gene>
    <name evidence="1" type="ORF">GYMLUDRAFT_112006</name>
</gene>
<dbReference type="Proteomes" id="UP000053593">
    <property type="component" value="Unassembled WGS sequence"/>
</dbReference>
<feature type="non-terminal residue" evidence="1">
    <location>
        <position position="1"/>
    </location>
</feature>
<name>A0A0D0BLP4_9AGAR</name>
<protein>
    <submittedName>
        <fullName evidence="1">Unplaced genomic scaffold GYMLUscaffold_56, whole genome shotgun sequence</fullName>
    </submittedName>
</protein>
<evidence type="ECO:0000313" key="1">
    <source>
        <dbReference type="EMBL" id="KIK55716.1"/>
    </source>
</evidence>
<evidence type="ECO:0000313" key="2">
    <source>
        <dbReference type="Proteomes" id="UP000053593"/>
    </source>
</evidence>